<dbReference type="GeneTree" id="ENSGT00940000163805"/>
<feature type="domain" description="Fibronectin type-II" evidence="8">
    <location>
        <begin position="54"/>
        <end position="98"/>
    </location>
</feature>
<evidence type="ECO:0000313" key="10">
    <source>
        <dbReference type="Proteomes" id="UP000694394"/>
    </source>
</evidence>
<dbReference type="Proteomes" id="UP000694394">
    <property type="component" value="Chromosome 22"/>
</dbReference>
<feature type="disulfide bond" evidence="7">
    <location>
        <begin position="104"/>
        <end position="130"/>
    </location>
</feature>
<dbReference type="EMBL" id="ABDC03026774">
    <property type="status" value="NOT_ANNOTATED_CDS"/>
    <property type="molecule type" value="Genomic_DNA"/>
</dbReference>
<dbReference type="EMBL" id="ABDC03026776">
    <property type="status" value="NOT_ANNOTATED_CDS"/>
    <property type="molecule type" value="Genomic_DNA"/>
</dbReference>
<dbReference type="GO" id="GO:0005576">
    <property type="term" value="C:extracellular region"/>
    <property type="evidence" value="ECO:0007669"/>
    <property type="project" value="UniProtKB-SubCell"/>
</dbReference>
<dbReference type="Gene3D" id="2.10.10.10">
    <property type="entry name" value="Fibronectin, type II, collagen-binding"/>
    <property type="match status" value="2"/>
</dbReference>
<comment type="caution">
    <text evidence="7">Lacks conserved residue(s) required for the propagation of feature annotation.</text>
</comment>
<dbReference type="GO" id="GO:0008201">
    <property type="term" value="F:heparin binding"/>
    <property type="evidence" value="ECO:0007669"/>
    <property type="project" value="UniProtKB-ARBA"/>
</dbReference>
<evidence type="ECO:0000256" key="1">
    <source>
        <dbReference type="ARBA" id="ARBA00004613"/>
    </source>
</evidence>
<reference evidence="9" key="2">
    <citation type="submission" date="2025-08" db="UniProtKB">
        <authorList>
            <consortium name="Ensembl"/>
        </authorList>
    </citation>
    <scope>IDENTIFICATION</scope>
</reference>
<keyword evidence="4" id="KW-0677">Repeat</keyword>
<dbReference type="PROSITE" id="PS51092">
    <property type="entry name" value="FN2_2"/>
    <property type="match status" value="2"/>
</dbReference>
<accession>A0A8C5XZ13</accession>
<keyword evidence="10" id="KW-1185">Reference proteome</keyword>
<dbReference type="Ensembl" id="ENSMICT00000068755.1">
    <property type="protein sequence ID" value="ENSMICP00000043398.1"/>
    <property type="gene ID" value="ENSMICG00000041886.1"/>
</dbReference>
<evidence type="ECO:0000256" key="6">
    <source>
        <dbReference type="ARBA" id="ARBA00023279"/>
    </source>
</evidence>
<dbReference type="InterPro" id="IPR000562">
    <property type="entry name" value="FN_type2_dom"/>
</dbReference>
<dbReference type="EMBL" id="ABDC03026775">
    <property type="status" value="NOT_ANNOTATED_CDS"/>
    <property type="molecule type" value="Genomic_DNA"/>
</dbReference>
<keyword evidence="6" id="KW-0278">Fertilization</keyword>
<comment type="subcellular location">
    <subcellularLocation>
        <location evidence="1">Secreted</location>
    </subcellularLocation>
</comment>
<comment type="similarity">
    <text evidence="2">Belongs to the seminal plasma protein family.</text>
</comment>
<reference evidence="9" key="3">
    <citation type="submission" date="2025-09" db="UniProtKB">
        <authorList>
            <consortium name="Ensembl"/>
        </authorList>
    </citation>
    <scope>IDENTIFICATION</scope>
</reference>
<dbReference type="EMBL" id="ABDC03026779">
    <property type="status" value="NOT_ANNOTATED_CDS"/>
    <property type="molecule type" value="Genomic_DNA"/>
</dbReference>
<dbReference type="GO" id="GO:0007338">
    <property type="term" value="P:single fertilization"/>
    <property type="evidence" value="ECO:0007669"/>
    <property type="project" value="UniProtKB-KW"/>
</dbReference>
<feature type="disulfide bond" evidence="7">
    <location>
        <begin position="118"/>
        <end position="145"/>
    </location>
</feature>
<dbReference type="GO" id="GO:0048240">
    <property type="term" value="P:sperm capacitation"/>
    <property type="evidence" value="ECO:0007669"/>
    <property type="project" value="TreeGrafter"/>
</dbReference>
<evidence type="ECO:0000259" key="8">
    <source>
        <dbReference type="PROSITE" id="PS51092"/>
    </source>
</evidence>
<evidence type="ECO:0000256" key="2">
    <source>
        <dbReference type="ARBA" id="ARBA00010011"/>
    </source>
</evidence>
<dbReference type="SMART" id="SM00059">
    <property type="entry name" value="FN2"/>
    <property type="match status" value="2"/>
</dbReference>
<reference evidence="9" key="1">
    <citation type="submission" date="2016-12" db="EMBL/GenBank/DDBJ databases">
        <title>Mouse lemur reference genome and diversity panel.</title>
        <authorList>
            <person name="Harris R."/>
            <person name="Larsen P."/>
            <person name="Liu Y."/>
            <person name="Hughes D.S."/>
            <person name="Murali S."/>
            <person name="Raveendran M."/>
            <person name="Korchina V."/>
            <person name="Wang M."/>
            <person name="Jhangiani S."/>
            <person name="Bandaranaike D."/>
            <person name="Bellair M."/>
            <person name="Blankenburg K."/>
            <person name="Chao H."/>
            <person name="Dahdouli M."/>
            <person name="Dinh H."/>
            <person name="Doddapaneni H."/>
            <person name="English A."/>
            <person name="Firestine M."/>
            <person name="Gnanaolivu R."/>
            <person name="Gross S."/>
            <person name="Hernandez B."/>
            <person name="Javaid M."/>
            <person name="Jayaseelan J."/>
            <person name="Jones J."/>
            <person name="Khan Z."/>
            <person name="Kovar C."/>
            <person name="Kurapati P."/>
            <person name="Le B."/>
            <person name="Lee S."/>
            <person name="Li M."/>
            <person name="Mathew T."/>
            <person name="Narasimhan A."/>
            <person name="Ngo D."/>
            <person name="Nguyen L."/>
            <person name="Okwuonu G."/>
            <person name="Ongeri F."/>
            <person name="Osuji N."/>
            <person name="Pu L.-L."/>
            <person name="Puazo M."/>
            <person name="Quiroz J."/>
            <person name="Raj R."/>
            <person name="Rajbhandari K."/>
            <person name="Reid J.G."/>
            <person name="Santibanez J."/>
            <person name="Sexton D."/>
            <person name="Skinner E."/>
            <person name="Vee V."/>
            <person name="Weissenberger G."/>
            <person name="Wu Y."/>
            <person name="Xin Y."/>
            <person name="Han Y."/>
            <person name="Campbell C."/>
            <person name="Brown A."/>
            <person name="Sullivan B."/>
            <person name="Shelton J."/>
            <person name="Brown S."/>
            <person name="Dudchenko O."/>
            <person name="Machol I."/>
            <person name="Durand N."/>
            <person name="Shamim M."/>
            <person name="Lieberman A."/>
            <person name="Muzny D.M."/>
            <person name="Richards S."/>
            <person name="Yoder A."/>
            <person name="Worley K.C."/>
            <person name="Rogers J."/>
            <person name="Gibbs R.A."/>
        </authorList>
    </citation>
    <scope>NUCLEOTIDE SEQUENCE [LARGE SCALE GENOMIC DNA]</scope>
</reference>
<dbReference type="InterPro" id="IPR051666">
    <property type="entry name" value="SP_Capacitation_Regulator"/>
</dbReference>
<dbReference type="PANTHER" id="PTHR22918:SF5">
    <property type="entry name" value="BINDER OF SPERM PROTEIN HOMOLOG 2"/>
    <property type="match status" value="1"/>
</dbReference>
<dbReference type="GO" id="GO:0009986">
    <property type="term" value="C:cell surface"/>
    <property type="evidence" value="ECO:0007669"/>
    <property type="project" value="TreeGrafter"/>
</dbReference>
<dbReference type="Pfam" id="PF00040">
    <property type="entry name" value="fn2"/>
    <property type="match status" value="2"/>
</dbReference>
<organism evidence="9 10">
    <name type="scientific">Microcebus murinus</name>
    <name type="common">Gray mouse lemur</name>
    <name type="synonym">Lemur murinus</name>
    <dbReference type="NCBI Taxonomy" id="30608"/>
    <lineage>
        <taxon>Eukaryota</taxon>
        <taxon>Metazoa</taxon>
        <taxon>Chordata</taxon>
        <taxon>Craniata</taxon>
        <taxon>Vertebrata</taxon>
        <taxon>Euteleostomi</taxon>
        <taxon>Mammalia</taxon>
        <taxon>Eutheria</taxon>
        <taxon>Euarchontoglires</taxon>
        <taxon>Primates</taxon>
        <taxon>Strepsirrhini</taxon>
        <taxon>Lemuriformes</taxon>
        <taxon>Cheirogaleidae</taxon>
        <taxon>Microcebus</taxon>
    </lineage>
</organism>
<dbReference type="InterPro" id="IPR036943">
    <property type="entry name" value="FN_type2_sf"/>
</dbReference>
<keyword evidence="5 7" id="KW-1015">Disulfide bond</keyword>
<sequence length="150" mass="17892">YHSTLAGQHSEILSQKKRAIILGIGYFRRWFNFYPYFFSLSELIAHLHPPYIEISLEACVFPFIYNDVVYYNCISVHSDFDWCSLDKIFQGRWRYCRASDPPQCVFPFSFRDKLIDHCTKEGFILNRSWCSLTKDYNKDKKWKTCSPLNS</sequence>
<dbReference type="FunFam" id="2.10.10.10:FF:000003">
    <property type="entry name" value="binder of sperm protein homolog 1"/>
    <property type="match status" value="1"/>
</dbReference>
<evidence type="ECO:0000256" key="4">
    <source>
        <dbReference type="ARBA" id="ARBA00022737"/>
    </source>
</evidence>
<evidence type="ECO:0000256" key="3">
    <source>
        <dbReference type="ARBA" id="ARBA00022525"/>
    </source>
</evidence>
<proteinExistence type="inferred from homology"/>
<name>A0A8C5XZ13_MICMU</name>
<dbReference type="SUPFAM" id="SSF57440">
    <property type="entry name" value="Kringle-like"/>
    <property type="match status" value="2"/>
</dbReference>
<dbReference type="CDD" id="cd00062">
    <property type="entry name" value="FN2"/>
    <property type="match status" value="1"/>
</dbReference>
<dbReference type="FunFam" id="2.10.10.10:FF:000005">
    <property type="entry name" value="Epididymal sperm binding protein 1"/>
    <property type="match status" value="1"/>
</dbReference>
<dbReference type="InterPro" id="IPR013806">
    <property type="entry name" value="Kringle-like"/>
</dbReference>
<feature type="domain" description="Fibronectin type-II" evidence="8">
    <location>
        <begin position="99"/>
        <end position="147"/>
    </location>
</feature>
<protein>
    <recommendedName>
        <fullName evidence="8">Fibronectin type-II domain-containing protein</fullName>
    </recommendedName>
</protein>
<dbReference type="AlphaFoldDB" id="A0A8C5XZ13"/>
<evidence type="ECO:0000313" key="9">
    <source>
        <dbReference type="Ensembl" id="ENSMICP00000043398.1"/>
    </source>
</evidence>
<dbReference type="PANTHER" id="PTHR22918">
    <property type="entry name" value="SEMINAL PLASMA PROTEIN"/>
    <property type="match status" value="1"/>
</dbReference>
<evidence type="ECO:0000256" key="7">
    <source>
        <dbReference type="PROSITE-ProRule" id="PRU00479"/>
    </source>
</evidence>
<keyword evidence="3" id="KW-0964">Secreted</keyword>
<dbReference type="EMBL" id="ABDC03026777">
    <property type="status" value="NOT_ANNOTATED_CDS"/>
    <property type="molecule type" value="Genomic_DNA"/>
</dbReference>
<dbReference type="EMBL" id="ABDC03026778">
    <property type="status" value="NOT_ANNOTATED_CDS"/>
    <property type="molecule type" value="Genomic_DNA"/>
</dbReference>
<evidence type="ECO:0000256" key="5">
    <source>
        <dbReference type="ARBA" id="ARBA00023157"/>
    </source>
</evidence>